<protein>
    <recommendedName>
        <fullName evidence="5">DUF1793-domain-containing protein</fullName>
    </recommendedName>
</protein>
<evidence type="ECO:0000259" key="2">
    <source>
        <dbReference type="Pfam" id="PF17168"/>
    </source>
</evidence>
<gene>
    <name evidence="3" type="ORF">PRZ48_001598</name>
</gene>
<feature type="domain" description="Glutaminase A central" evidence="1">
    <location>
        <begin position="451"/>
        <end position="809"/>
    </location>
</feature>
<evidence type="ECO:0008006" key="5">
    <source>
        <dbReference type="Google" id="ProtNLM"/>
    </source>
</evidence>
<sequence>MSVKNHVFRGLLFTCSTRETLTPMAMLASLHMCLLFAFSTRSQLITGPTDGIPVYSPAKPPALPLAVRSPYTNAWTTTRTSGTLDNVFFFNGLSLGWEGIITVDGVSYEYLGDGFQAFPARTNLSRAIPSKVNYDSQWSNFTFIAGPVELMACFFSPVIPQDLCRTSIPLSYLYTEFHTLDGQAHSVKFYSDVNGAWIDPDGEHILNWAIEPNCFDCNITGSPSNTPPEHALISWIAQIDPDQQVFLGESESDFPQWGAFTYTSTSGNGHVFTWQSGYSVDLRDRYLTNNTLSRLADQTFRSSIDREPVFAFAHDMDIRYNGSVLYTVGNMQSPAAQYLSTGGLAKLEPWWMACYGGMLKMVNYHYADFPTASAKGSAFEAQLREDVDRYYQENTTTLHAARPLYANISGDPVNGTDQFGQRYTFDPDTAYGFLDQNNSSGIAVPDVAEADSYYAIVALSARQIMGAYILTVAAPPACNATFNPEHCEPFMFQKEISSNGNMNTVDVIFPAMPFFLYTYPEMIRFLVEPLYLNQESGFYPNGWAMHDLGTDFPNGTGHLAGDDEAMPVEECGNMIILAYAYYKFSNNTQFLQAHYPILRQWATYLDAYSLIPSSQLSTDDFAGTLTNQTNLAIKGIIALKTMSLISHIVSNTTAADIYANISTTYLQHWTEYAIDPTGTHTLLAYQLRSSWGLLYNTYPDILLSLNLIPPSIYSMQSAFYPTVSQLYGIPLDSRHSYTKSDWAMWTAATCEAGTRRLFVNSLAYWLNHSATNLPMTDLYETIGTGSWPSSPDVVQFVARPVVGGHFSLLALLKAREGMRGEGETEAIVEEEARYVRVSAPDDGAILSGLSTLTGSVGSVDGTVFESTEVPTVLDTSTGTWTSASATGGF</sequence>
<reference evidence="3 4" key="1">
    <citation type="journal article" date="2023" name="G3 (Bethesda)">
        <title>A chromosome-level genome assembly of Zasmidium syzygii isolated from banana leaves.</title>
        <authorList>
            <person name="van Westerhoven A.C."/>
            <person name="Mehrabi R."/>
            <person name="Talebi R."/>
            <person name="Steentjes M.B.F."/>
            <person name="Corcolon B."/>
            <person name="Chong P.A."/>
            <person name="Kema G.H.J."/>
            <person name="Seidl M.F."/>
        </authorList>
    </citation>
    <scope>NUCLEOTIDE SEQUENCE [LARGE SCALE GENOMIC DNA]</scope>
    <source>
        <strain evidence="3 4">P124</strain>
    </source>
</reference>
<dbReference type="InterPro" id="IPR032514">
    <property type="entry name" value="GtaA_central"/>
</dbReference>
<dbReference type="Pfam" id="PF17168">
    <property type="entry name" value="DUF5127"/>
    <property type="match status" value="1"/>
</dbReference>
<keyword evidence="4" id="KW-1185">Reference proteome</keyword>
<dbReference type="Pfam" id="PF16335">
    <property type="entry name" value="GtaA_6_Hairpin"/>
    <property type="match status" value="1"/>
</dbReference>
<organism evidence="3 4">
    <name type="scientific">Zasmidium cellare</name>
    <name type="common">Wine cellar mold</name>
    <name type="synonym">Racodium cellare</name>
    <dbReference type="NCBI Taxonomy" id="395010"/>
    <lineage>
        <taxon>Eukaryota</taxon>
        <taxon>Fungi</taxon>
        <taxon>Dikarya</taxon>
        <taxon>Ascomycota</taxon>
        <taxon>Pezizomycotina</taxon>
        <taxon>Dothideomycetes</taxon>
        <taxon>Dothideomycetidae</taxon>
        <taxon>Mycosphaerellales</taxon>
        <taxon>Mycosphaerellaceae</taxon>
        <taxon>Zasmidium</taxon>
    </lineage>
</organism>
<dbReference type="PANTHER" id="PTHR31987:SF1">
    <property type="entry name" value="GLUTAMINASE A"/>
    <property type="match status" value="1"/>
</dbReference>
<dbReference type="InterPro" id="IPR052743">
    <property type="entry name" value="Glutaminase_GtaA"/>
</dbReference>
<dbReference type="SUPFAM" id="SSF48208">
    <property type="entry name" value="Six-hairpin glycosidases"/>
    <property type="match status" value="1"/>
</dbReference>
<dbReference type="InterPro" id="IPR033433">
    <property type="entry name" value="GtaA_N"/>
</dbReference>
<evidence type="ECO:0000259" key="1">
    <source>
        <dbReference type="Pfam" id="PF16335"/>
    </source>
</evidence>
<dbReference type="InterPro" id="IPR008928">
    <property type="entry name" value="6-hairpin_glycosidase_sf"/>
</dbReference>
<accession>A0ABR0F448</accession>
<dbReference type="EMBL" id="JAXOVC010000001">
    <property type="protein sequence ID" value="KAK4507863.1"/>
    <property type="molecule type" value="Genomic_DNA"/>
</dbReference>
<name>A0ABR0F448_ZASCE</name>
<proteinExistence type="predicted"/>
<evidence type="ECO:0000313" key="4">
    <source>
        <dbReference type="Proteomes" id="UP001305779"/>
    </source>
</evidence>
<dbReference type="PANTHER" id="PTHR31987">
    <property type="entry name" value="GLUTAMINASE A-RELATED"/>
    <property type="match status" value="1"/>
</dbReference>
<dbReference type="Proteomes" id="UP001305779">
    <property type="component" value="Unassembled WGS sequence"/>
</dbReference>
<evidence type="ECO:0000313" key="3">
    <source>
        <dbReference type="EMBL" id="KAK4507863.1"/>
    </source>
</evidence>
<feature type="domain" description="Glutaminase A N-terminal" evidence="2">
    <location>
        <begin position="139"/>
        <end position="386"/>
    </location>
</feature>
<comment type="caution">
    <text evidence="3">The sequence shown here is derived from an EMBL/GenBank/DDBJ whole genome shotgun (WGS) entry which is preliminary data.</text>
</comment>